<sequence>MNFEILALVAALGLIGPLLALPTTLRLPVVLGELVAGIVIGRTGFQIFDSTDVTATFLANIGFALVMFVAGTHVPIRDPHLMAGIRVGAGRAVAIGVVSTGIAWAVTTAFGTGHLGLYAVLMASSSAAIIMPIVDSGKLSGSAVLQMLPQIAIADAACIVALPLVVDPSRAARAAVGSVVVIACAVVLFLVFRRLEASGVRRRVHRLSERRKFALELRINLAILFGLAAVAVFTHVSIMLAGFSFGLAIAAIGPPRRLTKQMFAITEGFLGPVYFVWLGASLDLRDLGAHPAMIGLGVALGLGAVITHAAMRVTGQPLAVGVLAAAQLGVPVSAVTLGTQSGLFAPGEAPAIILGALITLAAATAAGSRLGRNPAQ</sequence>
<keyword evidence="8" id="KW-0406">Ion transport</keyword>
<gene>
    <name evidence="13" type="ORF">GCM10007304_08370</name>
</gene>
<evidence type="ECO:0000313" key="13">
    <source>
        <dbReference type="EMBL" id="GGF96730.1"/>
    </source>
</evidence>
<feature type="transmembrane region" description="Helical" evidence="11">
    <location>
        <begin position="88"/>
        <end position="110"/>
    </location>
</feature>
<protein>
    <recommendedName>
        <fullName evidence="12">Cation/H+ exchanger transmembrane domain-containing protein</fullName>
    </recommendedName>
</protein>
<evidence type="ECO:0000256" key="3">
    <source>
        <dbReference type="ARBA" id="ARBA00022448"/>
    </source>
</evidence>
<evidence type="ECO:0000256" key="2">
    <source>
        <dbReference type="ARBA" id="ARBA00005551"/>
    </source>
</evidence>
<evidence type="ECO:0000313" key="14">
    <source>
        <dbReference type="Proteomes" id="UP000654257"/>
    </source>
</evidence>
<feature type="transmembrane region" description="Helical" evidence="11">
    <location>
        <begin position="213"/>
        <end position="232"/>
    </location>
</feature>
<feature type="transmembrane region" description="Helical" evidence="11">
    <location>
        <begin position="57"/>
        <end position="76"/>
    </location>
</feature>
<dbReference type="GO" id="GO:1902600">
    <property type="term" value="P:proton transmembrane transport"/>
    <property type="evidence" value="ECO:0007669"/>
    <property type="project" value="InterPro"/>
</dbReference>
<evidence type="ECO:0000256" key="7">
    <source>
        <dbReference type="ARBA" id="ARBA00023053"/>
    </source>
</evidence>
<evidence type="ECO:0000256" key="1">
    <source>
        <dbReference type="ARBA" id="ARBA00004141"/>
    </source>
</evidence>
<keyword evidence="9 11" id="KW-0472">Membrane</keyword>
<organism evidence="13 14">
    <name type="scientific">Rhodococcoides trifolii</name>
    <dbReference type="NCBI Taxonomy" id="908250"/>
    <lineage>
        <taxon>Bacteria</taxon>
        <taxon>Bacillati</taxon>
        <taxon>Actinomycetota</taxon>
        <taxon>Actinomycetes</taxon>
        <taxon>Mycobacteriales</taxon>
        <taxon>Nocardiaceae</taxon>
        <taxon>Rhodococcoides</taxon>
    </lineage>
</organism>
<feature type="transmembrane region" description="Helical" evidence="11">
    <location>
        <begin position="349"/>
        <end position="367"/>
    </location>
</feature>
<dbReference type="EMBL" id="BMCU01000001">
    <property type="protein sequence ID" value="GGF96730.1"/>
    <property type="molecule type" value="Genomic_DNA"/>
</dbReference>
<evidence type="ECO:0000256" key="5">
    <source>
        <dbReference type="ARBA" id="ARBA00022692"/>
    </source>
</evidence>
<dbReference type="Pfam" id="PF00999">
    <property type="entry name" value="Na_H_Exchanger"/>
    <property type="match status" value="1"/>
</dbReference>
<proteinExistence type="inferred from homology"/>
<dbReference type="GO" id="GO:0006814">
    <property type="term" value="P:sodium ion transport"/>
    <property type="evidence" value="ECO:0007669"/>
    <property type="project" value="UniProtKB-KW"/>
</dbReference>
<evidence type="ECO:0000256" key="11">
    <source>
        <dbReference type="SAM" id="Phobius"/>
    </source>
</evidence>
<dbReference type="PANTHER" id="PTHR43562:SF3">
    <property type="entry name" value="SODIUM ION_PROTON EXCHANGER (EUROFUNG)"/>
    <property type="match status" value="1"/>
</dbReference>
<dbReference type="GO" id="GO:0015297">
    <property type="term" value="F:antiporter activity"/>
    <property type="evidence" value="ECO:0007669"/>
    <property type="project" value="UniProtKB-KW"/>
</dbReference>
<keyword evidence="10" id="KW-0739">Sodium transport</keyword>
<dbReference type="Proteomes" id="UP000654257">
    <property type="component" value="Unassembled WGS sequence"/>
</dbReference>
<dbReference type="InterPro" id="IPR006153">
    <property type="entry name" value="Cation/H_exchanger_TM"/>
</dbReference>
<evidence type="ECO:0000256" key="8">
    <source>
        <dbReference type="ARBA" id="ARBA00023065"/>
    </source>
</evidence>
<reference evidence="13" key="2">
    <citation type="submission" date="2020-09" db="EMBL/GenBank/DDBJ databases">
        <authorList>
            <person name="Sun Q."/>
            <person name="Sedlacek I."/>
        </authorList>
    </citation>
    <scope>NUCLEOTIDE SEQUENCE</scope>
    <source>
        <strain evidence="13">CCM 7905</strain>
    </source>
</reference>
<reference evidence="13" key="1">
    <citation type="journal article" date="2014" name="Int. J. Syst. Evol. Microbiol.">
        <title>Complete genome sequence of Corynebacterium casei LMG S-19264T (=DSM 44701T), isolated from a smear-ripened cheese.</title>
        <authorList>
            <consortium name="US DOE Joint Genome Institute (JGI-PGF)"/>
            <person name="Walter F."/>
            <person name="Albersmeier A."/>
            <person name="Kalinowski J."/>
            <person name="Ruckert C."/>
        </authorList>
    </citation>
    <scope>NUCLEOTIDE SEQUENCE</scope>
    <source>
        <strain evidence="13">CCM 7905</strain>
    </source>
</reference>
<comment type="caution">
    <text evidence="13">The sequence shown here is derived from an EMBL/GenBank/DDBJ whole genome shotgun (WGS) entry which is preliminary data.</text>
</comment>
<comment type="similarity">
    <text evidence="2">Belongs to the monovalent cation:proton antiporter 2 (CPA2) transporter (TC 2.A.37) family.</text>
</comment>
<feature type="transmembrane region" description="Helical" evidence="11">
    <location>
        <begin position="116"/>
        <end position="135"/>
    </location>
</feature>
<keyword evidence="7" id="KW-0915">Sodium</keyword>
<evidence type="ECO:0000256" key="9">
    <source>
        <dbReference type="ARBA" id="ARBA00023136"/>
    </source>
</evidence>
<evidence type="ECO:0000256" key="6">
    <source>
        <dbReference type="ARBA" id="ARBA00022989"/>
    </source>
</evidence>
<feature type="transmembrane region" description="Helical" evidence="11">
    <location>
        <begin position="318"/>
        <end position="337"/>
    </location>
</feature>
<feature type="transmembrane region" description="Helical" evidence="11">
    <location>
        <begin position="238"/>
        <end position="255"/>
    </location>
</feature>
<dbReference type="PANTHER" id="PTHR43562">
    <property type="entry name" value="NAPA-TYPE SODIUM/HYDROGEN ANTIPORTER"/>
    <property type="match status" value="1"/>
</dbReference>
<dbReference type="Gene3D" id="1.20.1530.20">
    <property type="match status" value="1"/>
</dbReference>
<keyword evidence="5 11" id="KW-0812">Transmembrane</keyword>
<accession>A0A917FRJ5</accession>
<evidence type="ECO:0000259" key="12">
    <source>
        <dbReference type="Pfam" id="PF00999"/>
    </source>
</evidence>
<feature type="transmembrane region" description="Helical" evidence="11">
    <location>
        <begin position="147"/>
        <end position="166"/>
    </location>
</feature>
<dbReference type="AlphaFoldDB" id="A0A917FRJ5"/>
<dbReference type="RefSeq" id="WP_188543396.1">
    <property type="nucleotide sequence ID" value="NZ_BMCU01000001.1"/>
</dbReference>
<feature type="transmembrane region" description="Helical" evidence="11">
    <location>
        <begin position="292"/>
        <end position="311"/>
    </location>
</feature>
<keyword evidence="4" id="KW-0050">Antiport</keyword>
<keyword evidence="14" id="KW-1185">Reference proteome</keyword>
<feature type="domain" description="Cation/H+ exchanger transmembrane" evidence="12">
    <location>
        <begin position="14"/>
        <end position="361"/>
    </location>
</feature>
<feature type="transmembrane region" description="Helical" evidence="11">
    <location>
        <begin position="262"/>
        <end position="280"/>
    </location>
</feature>
<comment type="subcellular location">
    <subcellularLocation>
        <location evidence="1">Membrane</location>
        <topology evidence="1">Multi-pass membrane protein</topology>
    </subcellularLocation>
</comment>
<dbReference type="InterPro" id="IPR038770">
    <property type="entry name" value="Na+/solute_symporter_sf"/>
</dbReference>
<evidence type="ECO:0000256" key="10">
    <source>
        <dbReference type="ARBA" id="ARBA00023201"/>
    </source>
</evidence>
<keyword evidence="3" id="KW-0813">Transport</keyword>
<keyword evidence="6 11" id="KW-1133">Transmembrane helix</keyword>
<dbReference type="GO" id="GO:0016020">
    <property type="term" value="C:membrane"/>
    <property type="evidence" value="ECO:0007669"/>
    <property type="project" value="UniProtKB-SubCell"/>
</dbReference>
<evidence type="ECO:0000256" key="4">
    <source>
        <dbReference type="ARBA" id="ARBA00022449"/>
    </source>
</evidence>
<name>A0A917FRJ5_9NOCA</name>
<feature type="transmembrane region" description="Helical" evidence="11">
    <location>
        <begin position="172"/>
        <end position="192"/>
    </location>
</feature>